<organism evidence="1 2">
    <name type="scientific">Gossypium tomentosum</name>
    <name type="common">Hawaiian cotton</name>
    <name type="synonym">Gossypium sandvicense</name>
    <dbReference type="NCBI Taxonomy" id="34277"/>
    <lineage>
        <taxon>Eukaryota</taxon>
        <taxon>Viridiplantae</taxon>
        <taxon>Streptophyta</taxon>
        <taxon>Embryophyta</taxon>
        <taxon>Tracheophyta</taxon>
        <taxon>Spermatophyta</taxon>
        <taxon>Magnoliopsida</taxon>
        <taxon>eudicotyledons</taxon>
        <taxon>Gunneridae</taxon>
        <taxon>Pentapetalae</taxon>
        <taxon>rosids</taxon>
        <taxon>malvids</taxon>
        <taxon>Malvales</taxon>
        <taxon>Malvaceae</taxon>
        <taxon>Malvoideae</taxon>
        <taxon>Gossypium</taxon>
    </lineage>
</organism>
<dbReference type="AlphaFoldDB" id="A0A5D2MYB9"/>
<proteinExistence type="predicted"/>
<evidence type="ECO:0000313" key="1">
    <source>
        <dbReference type="EMBL" id="TYH96355.1"/>
    </source>
</evidence>
<protein>
    <submittedName>
        <fullName evidence="1">Uncharacterized protein</fullName>
    </submittedName>
</protein>
<gene>
    <name evidence="1" type="ORF">ES332_A12G171200v1</name>
</gene>
<dbReference type="Proteomes" id="UP000322667">
    <property type="component" value="Chromosome A12"/>
</dbReference>
<sequence length="87" mass="9601">MKRQNSKKLGPGNSSSLSFELCISYSKRSIITQNQIFEALFLVKITSSLGRKNVAKSGLYFSIYPSSPSLLLARFTSPSTAYRTSSI</sequence>
<keyword evidence="2" id="KW-1185">Reference proteome</keyword>
<accession>A0A5D2MYB9</accession>
<name>A0A5D2MYB9_GOSTO</name>
<evidence type="ECO:0000313" key="2">
    <source>
        <dbReference type="Proteomes" id="UP000322667"/>
    </source>
</evidence>
<dbReference type="EMBL" id="CM017621">
    <property type="protein sequence ID" value="TYH96355.1"/>
    <property type="molecule type" value="Genomic_DNA"/>
</dbReference>
<reference evidence="1 2" key="1">
    <citation type="submission" date="2019-07" db="EMBL/GenBank/DDBJ databases">
        <title>WGS assembly of Gossypium tomentosum.</title>
        <authorList>
            <person name="Chen Z.J."/>
            <person name="Sreedasyam A."/>
            <person name="Ando A."/>
            <person name="Song Q."/>
            <person name="De L."/>
            <person name="Hulse-Kemp A."/>
            <person name="Ding M."/>
            <person name="Ye W."/>
            <person name="Kirkbride R."/>
            <person name="Jenkins J."/>
            <person name="Plott C."/>
            <person name="Lovell J."/>
            <person name="Lin Y.-M."/>
            <person name="Vaughn R."/>
            <person name="Liu B."/>
            <person name="Li W."/>
            <person name="Simpson S."/>
            <person name="Scheffler B."/>
            <person name="Saski C."/>
            <person name="Grover C."/>
            <person name="Hu G."/>
            <person name="Conover J."/>
            <person name="Carlson J."/>
            <person name="Shu S."/>
            <person name="Boston L."/>
            <person name="Williams M."/>
            <person name="Peterson D."/>
            <person name="Mcgee K."/>
            <person name="Jones D."/>
            <person name="Wendel J."/>
            <person name="Stelly D."/>
            <person name="Grimwood J."/>
            <person name="Schmutz J."/>
        </authorList>
    </citation>
    <scope>NUCLEOTIDE SEQUENCE [LARGE SCALE GENOMIC DNA]</scope>
    <source>
        <strain evidence="1">7179.01</strain>
    </source>
</reference>